<dbReference type="GO" id="GO:0004497">
    <property type="term" value="F:monooxygenase activity"/>
    <property type="evidence" value="ECO:0007669"/>
    <property type="project" value="UniProtKB-KW"/>
</dbReference>
<proteinExistence type="inferred from homology"/>
<name>A0ABD1TSW7_9LAMI</name>
<dbReference type="InterPro" id="IPR001128">
    <property type="entry name" value="Cyt_P450"/>
</dbReference>
<keyword evidence="3" id="KW-0812">Transmembrane</keyword>
<gene>
    <name evidence="10" type="ORF">Fot_29511</name>
</gene>
<keyword evidence="7 8" id="KW-0408">Iron</keyword>
<keyword evidence="11" id="KW-1185">Reference proteome</keyword>
<protein>
    <submittedName>
        <fullName evidence="10">Cytochrome</fullName>
    </submittedName>
</protein>
<dbReference type="Proteomes" id="UP001604277">
    <property type="component" value="Unassembled WGS sequence"/>
</dbReference>
<evidence type="ECO:0000256" key="9">
    <source>
        <dbReference type="SAM" id="SignalP"/>
    </source>
</evidence>
<keyword evidence="7 8" id="KW-0479">Metal-binding</keyword>
<keyword evidence="5 8" id="KW-0560">Oxidoreductase</keyword>
<comment type="caution">
    <text evidence="10">The sequence shown here is derived from an EMBL/GenBank/DDBJ whole genome shotgun (WGS) entry which is preliminary data.</text>
</comment>
<evidence type="ECO:0000256" key="8">
    <source>
        <dbReference type="RuleBase" id="RU000461"/>
    </source>
</evidence>
<dbReference type="InterPro" id="IPR050193">
    <property type="entry name" value="Cytochrome_P450_71"/>
</dbReference>
<comment type="subcellular location">
    <subcellularLocation>
        <location evidence="1">Membrane</location>
        <topology evidence="1">Single-pass membrane protein</topology>
    </subcellularLocation>
</comment>
<dbReference type="InterPro" id="IPR017972">
    <property type="entry name" value="Cyt_P450_CS"/>
</dbReference>
<evidence type="ECO:0000313" key="11">
    <source>
        <dbReference type="Proteomes" id="UP001604277"/>
    </source>
</evidence>
<evidence type="ECO:0000256" key="3">
    <source>
        <dbReference type="ARBA" id="ARBA00022692"/>
    </source>
</evidence>
<comment type="cofactor">
    <cofactor evidence="7">
        <name>heme</name>
        <dbReference type="ChEBI" id="CHEBI:30413"/>
    </cofactor>
</comment>
<dbReference type="PANTHER" id="PTHR47956">
    <property type="entry name" value="CYTOCHROME P450 71B11-RELATED"/>
    <property type="match status" value="1"/>
</dbReference>
<dbReference type="InterPro" id="IPR002401">
    <property type="entry name" value="Cyt_P450_E_grp-I"/>
</dbReference>
<dbReference type="Pfam" id="PF00067">
    <property type="entry name" value="p450"/>
    <property type="match status" value="1"/>
</dbReference>
<feature type="binding site" description="axial binding residue" evidence="7">
    <location>
        <position position="61"/>
    </location>
    <ligand>
        <name>heme</name>
        <dbReference type="ChEBI" id="CHEBI:30413"/>
    </ligand>
    <ligandPart>
        <name>Fe</name>
        <dbReference type="ChEBI" id="CHEBI:18248"/>
    </ligandPart>
</feature>
<organism evidence="10 11">
    <name type="scientific">Forsythia ovata</name>
    <dbReference type="NCBI Taxonomy" id="205694"/>
    <lineage>
        <taxon>Eukaryota</taxon>
        <taxon>Viridiplantae</taxon>
        <taxon>Streptophyta</taxon>
        <taxon>Embryophyta</taxon>
        <taxon>Tracheophyta</taxon>
        <taxon>Spermatophyta</taxon>
        <taxon>Magnoliopsida</taxon>
        <taxon>eudicotyledons</taxon>
        <taxon>Gunneridae</taxon>
        <taxon>Pentapetalae</taxon>
        <taxon>asterids</taxon>
        <taxon>lamiids</taxon>
        <taxon>Lamiales</taxon>
        <taxon>Oleaceae</taxon>
        <taxon>Forsythieae</taxon>
        <taxon>Forsythia</taxon>
    </lineage>
</organism>
<dbReference type="PROSITE" id="PS00086">
    <property type="entry name" value="CYTOCHROME_P450"/>
    <property type="match status" value="1"/>
</dbReference>
<keyword evidence="4" id="KW-1133">Transmembrane helix</keyword>
<feature type="chain" id="PRO_5044889446" evidence="9">
    <location>
        <begin position="26"/>
        <end position="118"/>
    </location>
</feature>
<evidence type="ECO:0000313" key="10">
    <source>
        <dbReference type="EMBL" id="KAL2515540.1"/>
    </source>
</evidence>
<comment type="similarity">
    <text evidence="2 8">Belongs to the cytochrome P450 family.</text>
</comment>
<evidence type="ECO:0000256" key="2">
    <source>
        <dbReference type="ARBA" id="ARBA00010617"/>
    </source>
</evidence>
<dbReference type="Gene3D" id="1.10.630.10">
    <property type="entry name" value="Cytochrome P450"/>
    <property type="match status" value="1"/>
</dbReference>
<keyword evidence="8" id="KW-0503">Monooxygenase</keyword>
<dbReference type="PRINTS" id="PR00463">
    <property type="entry name" value="EP450I"/>
</dbReference>
<reference evidence="11" key="1">
    <citation type="submission" date="2024-07" db="EMBL/GenBank/DDBJ databases">
        <title>Two chromosome-level genome assemblies of Korean endemic species Abeliophyllum distichum and Forsythia ovata (Oleaceae).</title>
        <authorList>
            <person name="Jang H."/>
        </authorList>
    </citation>
    <scope>NUCLEOTIDE SEQUENCE [LARGE SCALE GENOMIC DNA]</scope>
</reference>
<feature type="signal peptide" evidence="9">
    <location>
        <begin position="1"/>
        <end position="25"/>
    </location>
</feature>
<evidence type="ECO:0000256" key="1">
    <source>
        <dbReference type="ARBA" id="ARBA00004167"/>
    </source>
</evidence>
<dbReference type="GO" id="GO:0046872">
    <property type="term" value="F:metal ion binding"/>
    <property type="evidence" value="ECO:0007669"/>
    <property type="project" value="UniProtKB-KW"/>
</dbReference>
<dbReference type="PANTHER" id="PTHR47956:SF4">
    <property type="entry name" value="CYTOCHROME P450 71A21-RELATED"/>
    <property type="match status" value="1"/>
</dbReference>
<evidence type="ECO:0000256" key="6">
    <source>
        <dbReference type="ARBA" id="ARBA00023136"/>
    </source>
</evidence>
<evidence type="ECO:0000256" key="4">
    <source>
        <dbReference type="ARBA" id="ARBA00022989"/>
    </source>
</evidence>
<dbReference type="GO" id="GO:0016020">
    <property type="term" value="C:membrane"/>
    <property type="evidence" value="ECO:0007669"/>
    <property type="project" value="UniProtKB-SubCell"/>
</dbReference>
<dbReference type="EMBL" id="JBFOLJ010000008">
    <property type="protein sequence ID" value="KAL2515540.1"/>
    <property type="molecule type" value="Genomic_DNA"/>
</dbReference>
<keyword evidence="6" id="KW-0472">Membrane</keyword>
<keyword evidence="7 8" id="KW-0349">Heme</keyword>
<dbReference type="AlphaFoldDB" id="A0ABD1TSW7"/>
<sequence>MGFHIAARTQVIIIAWAIASGPMQWENPEEFNRERFFENTTLDFRGFNFEYIPFGAGRRGCPGITFAMAVNEFALAKLMHNFDFALPIGVKEWDMTEAIGSTVHKKNALLVVATPPSR</sequence>
<evidence type="ECO:0000256" key="5">
    <source>
        <dbReference type="ARBA" id="ARBA00023002"/>
    </source>
</evidence>
<evidence type="ECO:0000256" key="7">
    <source>
        <dbReference type="PIRSR" id="PIRSR602401-1"/>
    </source>
</evidence>
<keyword evidence="9" id="KW-0732">Signal</keyword>
<dbReference type="InterPro" id="IPR036396">
    <property type="entry name" value="Cyt_P450_sf"/>
</dbReference>
<accession>A0ABD1TSW7</accession>
<dbReference type="SUPFAM" id="SSF48264">
    <property type="entry name" value="Cytochrome P450"/>
    <property type="match status" value="1"/>
</dbReference>